<sequence>MKGLQHVALVAAAATAAVAQTCADVIVPSYTPPQVAAGWQAQLVANGYKKPRTIHVDGEGALLVLDAAVGVYHVTFKDNGGTCLTLAGSKLMINNTRLTHGMALSEDGKTIYASSVSQVLAWAYDQQAGTVNADPAVVIDNMANNDQTTRTLVMSRASKNWLVVSRGVDENFDVDALDSLSGHAQVKAFDLSKVGDDPFDFNTDGKLLGWGIRNAVAVAEDPATGKIWAMDNSIDDITRNGFDIHDNNPGEELNLLGTVANETEAGNYGYPRCFAVWDTSIPLNNSLKVDFPVACSPVFLKFDKDGSRAFMSFRGSYNRPEPVGYALTAVEFARGEPIASSDSTDALENILYNKDLSTCPDQCFRPVGLAWDSKNRLFMTSDSTGEIYILQQNDSSPTSTSAGSIVTSTAKPDAANSMAPSLSLGFASLCSFLFLYF</sequence>
<accession>A0A9P5EN05</accession>
<reference evidence="3" key="1">
    <citation type="submission" date="2019-06" db="EMBL/GenBank/DDBJ databases">
        <authorList>
            <person name="Gan P."/>
            <person name="Shirasu K."/>
        </authorList>
    </citation>
    <scope>NUCLEOTIDE SEQUENCE [LARGE SCALE GENOMIC DNA]</scope>
    <source>
        <strain evidence="3">CAD2</strain>
    </source>
</reference>
<dbReference type="AlphaFoldDB" id="A0A9P5EN05"/>
<feature type="signal peptide" evidence="1">
    <location>
        <begin position="1"/>
        <end position="23"/>
    </location>
</feature>
<organism evidence="3 4">
    <name type="scientific">Colletotrichum siamense</name>
    <name type="common">Anthracnose fungus</name>
    <dbReference type="NCBI Taxonomy" id="690259"/>
    <lineage>
        <taxon>Eukaryota</taxon>
        <taxon>Fungi</taxon>
        <taxon>Dikarya</taxon>
        <taxon>Ascomycota</taxon>
        <taxon>Pezizomycotina</taxon>
        <taxon>Sordariomycetes</taxon>
        <taxon>Hypocreomycetidae</taxon>
        <taxon>Glomerellales</taxon>
        <taxon>Glomerellaceae</taxon>
        <taxon>Colletotrichum</taxon>
        <taxon>Colletotrichum gloeosporioides species complex</taxon>
    </lineage>
</organism>
<keyword evidence="4" id="KW-1185">Reference proteome</keyword>
<feature type="domain" description="Pyrroloquinoline quinone-dependent pyranose dehydrogenase beta-propeller" evidence="2">
    <location>
        <begin position="33"/>
        <end position="289"/>
    </location>
</feature>
<evidence type="ECO:0000313" key="4">
    <source>
        <dbReference type="Proteomes" id="UP000711996"/>
    </source>
</evidence>
<evidence type="ECO:0000259" key="2">
    <source>
        <dbReference type="Pfam" id="PF22807"/>
    </source>
</evidence>
<dbReference type="Pfam" id="PF22807">
    <property type="entry name" value="TrAA12"/>
    <property type="match status" value="1"/>
</dbReference>
<dbReference type="Gene3D" id="2.120.10.30">
    <property type="entry name" value="TolB, C-terminal domain"/>
    <property type="match status" value="1"/>
</dbReference>
<dbReference type="Proteomes" id="UP000711996">
    <property type="component" value="Unassembled WGS sequence"/>
</dbReference>
<protein>
    <recommendedName>
        <fullName evidence="2">Pyrroloquinoline quinone-dependent pyranose dehydrogenase beta-propeller domain-containing protein</fullName>
    </recommendedName>
</protein>
<dbReference type="SUPFAM" id="SSF50952">
    <property type="entry name" value="Soluble quinoprotein glucose dehydrogenase"/>
    <property type="match status" value="1"/>
</dbReference>
<dbReference type="OrthoDB" id="507128at2759"/>
<name>A0A9P5EN05_COLSI</name>
<dbReference type="InterPro" id="IPR054539">
    <property type="entry name" value="Beta-prop_PDH"/>
</dbReference>
<keyword evidence="1" id="KW-0732">Signal</keyword>
<proteinExistence type="predicted"/>
<comment type="caution">
    <text evidence="3">The sequence shown here is derived from an EMBL/GenBank/DDBJ whole genome shotgun (WGS) entry which is preliminary data.</text>
</comment>
<gene>
    <name evidence="3" type="ORF">CGCSCA2_v009439</name>
</gene>
<feature type="chain" id="PRO_5040309479" description="Pyrroloquinoline quinone-dependent pyranose dehydrogenase beta-propeller domain-containing protein" evidence="1">
    <location>
        <begin position="24"/>
        <end position="437"/>
    </location>
</feature>
<dbReference type="EMBL" id="QPMT01000032">
    <property type="protein sequence ID" value="KAF4854730.1"/>
    <property type="molecule type" value="Genomic_DNA"/>
</dbReference>
<dbReference type="InterPro" id="IPR011041">
    <property type="entry name" value="Quinoprot_gluc/sorb_DH_b-prop"/>
</dbReference>
<evidence type="ECO:0000256" key="1">
    <source>
        <dbReference type="SAM" id="SignalP"/>
    </source>
</evidence>
<evidence type="ECO:0000313" key="3">
    <source>
        <dbReference type="EMBL" id="KAF4854730.1"/>
    </source>
</evidence>
<dbReference type="InterPro" id="IPR011042">
    <property type="entry name" value="6-blade_b-propeller_TolB-like"/>
</dbReference>